<dbReference type="OrthoDB" id="1046747at2"/>
<organism evidence="2 3">
    <name type="scientific">Niastella populi</name>
    <dbReference type="NCBI Taxonomy" id="550983"/>
    <lineage>
        <taxon>Bacteria</taxon>
        <taxon>Pseudomonadati</taxon>
        <taxon>Bacteroidota</taxon>
        <taxon>Chitinophagia</taxon>
        <taxon>Chitinophagales</taxon>
        <taxon>Chitinophagaceae</taxon>
        <taxon>Niastella</taxon>
    </lineage>
</organism>
<keyword evidence="3" id="KW-1185">Reference proteome</keyword>
<sequence length="243" mass="28541">MQNRSGYLWLVLLLSLLQLAACKPAPPKKDQPPPPAPPTCLLQSGEHIYGKPKEIVTTTITDRTSTENTAVFDWASRKVTYLGDTVYLGADLRPDSSVAIGKRSRMRYLKTPYFKEYYSYLLSTEPAEYHYFFEVDTVKRQVRKVKENPADTSEYTIDDFSAEGFLIHKYAKLGKMENYHVYYTNDNHGNPVEERMVTRDINYIQYKYEYEYDKEGNWVKRDVYRFYPDGLTVKMEFTRKITY</sequence>
<feature type="signal peptide" evidence="1">
    <location>
        <begin position="1"/>
        <end position="20"/>
    </location>
</feature>
<reference evidence="3" key="1">
    <citation type="submission" date="2016-04" db="EMBL/GenBank/DDBJ databases">
        <authorList>
            <person name="Chen L."/>
            <person name="Zhuang W."/>
            <person name="Wang G."/>
        </authorList>
    </citation>
    <scope>NUCLEOTIDE SEQUENCE [LARGE SCALE GENOMIC DNA]</scope>
    <source>
        <strain evidence="3">208</strain>
    </source>
</reference>
<gene>
    <name evidence="2" type="ORF">A4R26_07170</name>
</gene>
<evidence type="ECO:0008006" key="4">
    <source>
        <dbReference type="Google" id="ProtNLM"/>
    </source>
</evidence>
<evidence type="ECO:0000256" key="1">
    <source>
        <dbReference type="SAM" id="SignalP"/>
    </source>
</evidence>
<protein>
    <recommendedName>
        <fullName evidence="4">DUF4595 domain-containing protein</fullName>
    </recommendedName>
</protein>
<dbReference type="EMBL" id="LWBP01000210">
    <property type="protein sequence ID" value="OQP53740.1"/>
    <property type="molecule type" value="Genomic_DNA"/>
</dbReference>
<name>A0A1V9F5Q9_9BACT</name>
<feature type="chain" id="PRO_5012754390" description="DUF4595 domain-containing protein" evidence="1">
    <location>
        <begin position="21"/>
        <end position="243"/>
    </location>
</feature>
<evidence type="ECO:0000313" key="2">
    <source>
        <dbReference type="EMBL" id="OQP53740.1"/>
    </source>
</evidence>
<accession>A0A1V9F5Q9</accession>
<evidence type="ECO:0000313" key="3">
    <source>
        <dbReference type="Proteomes" id="UP000192276"/>
    </source>
</evidence>
<keyword evidence="1" id="KW-0732">Signal</keyword>
<comment type="caution">
    <text evidence="2">The sequence shown here is derived from an EMBL/GenBank/DDBJ whole genome shotgun (WGS) entry which is preliminary data.</text>
</comment>
<dbReference type="Proteomes" id="UP000192276">
    <property type="component" value="Unassembled WGS sequence"/>
</dbReference>
<proteinExistence type="predicted"/>
<dbReference type="RefSeq" id="WP_081169626.1">
    <property type="nucleotide sequence ID" value="NZ_LWBP01000210.1"/>
</dbReference>
<dbReference type="AlphaFoldDB" id="A0A1V9F5Q9"/>